<keyword evidence="2" id="KW-1185">Reference proteome</keyword>
<name>A0ACC0I0Y1_9ERIC</name>
<accession>A0ACC0I0Y1</accession>
<gene>
    <name evidence="1" type="ORF">LOK49_LG04G02576</name>
</gene>
<sequence length="116" mass="11917">MQQLLGVQLQQVLEVQLKGVRPSVASAFRGPAQGVRSPIAAGFRGPTQGVRPPVAQGVKAPAQGVKPPSVATCASAPACAIGPSPRPLFMPPRSTQGVGRLYIVNGQCHWTGGGQQ</sequence>
<dbReference type="Proteomes" id="UP001060215">
    <property type="component" value="Chromosome 2"/>
</dbReference>
<evidence type="ECO:0000313" key="1">
    <source>
        <dbReference type="EMBL" id="KAI8018893.1"/>
    </source>
</evidence>
<proteinExistence type="predicted"/>
<dbReference type="EMBL" id="CM045759">
    <property type="protein sequence ID" value="KAI8018893.1"/>
    <property type="molecule type" value="Genomic_DNA"/>
</dbReference>
<reference evidence="1 2" key="1">
    <citation type="journal article" date="2022" name="Plant J.">
        <title>Chromosome-level genome of Camellia lanceoleosa provides a valuable resource for understanding genome evolution and self-incompatibility.</title>
        <authorList>
            <person name="Gong W."/>
            <person name="Xiao S."/>
            <person name="Wang L."/>
            <person name="Liao Z."/>
            <person name="Chang Y."/>
            <person name="Mo W."/>
            <person name="Hu G."/>
            <person name="Li W."/>
            <person name="Zhao G."/>
            <person name="Zhu H."/>
            <person name="Hu X."/>
            <person name="Ji K."/>
            <person name="Xiang X."/>
            <person name="Song Q."/>
            <person name="Yuan D."/>
            <person name="Jin S."/>
            <person name="Zhang L."/>
        </authorList>
    </citation>
    <scope>NUCLEOTIDE SEQUENCE [LARGE SCALE GENOMIC DNA]</scope>
    <source>
        <strain evidence="1">SQ_2022a</strain>
    </source>
</reference>
<comment type="caution">
    <text evidence="1">The sequence shown here is derived from an EMBL/GenBank/DDBJ whole genome shotgun (WGS) entry which is preliminary data.</text>
</comment>
<organism evidence="1 2">
    <name type="scientific">Camellia lanceoleosa</name>
    <dbReference type="NCBI Taxonomy" id="1840588"/>
    <lineage>
        <taxon>Eukaryota</taxon>
        <taxon>Viridiplantae</taxon>
        <taxon>Streptophyta</taxon>
        <taxon>Embryophyta</taxon>
        <taxon>Tracheophyta</taxon>
        <taxon>Spermatophyta</taxon>
        <taxon>Magnoliopsida</taxon>
        <taxon>eudicotyledons</taxon>
        <taxon>Gunneridae</taxon>
        <taxon>Pentapetalae</taxon>
        <taxon>asterids</taxon>
        <taxon>Ericales</taxon>
        <taxon>Theaceae</taxon>
        <taxon>Camellia</taxon>
    </lineage>
</organism>
<protein>
    <submittedName>
        <fullName evidence="1">Uncharacterized protein</fullName>
    </submittedName>
</protein>
<evidence type="ECO:0000313" key="2">
    <source>
        <dbReference type="Proteomes" id="UP001060215"/>
    </source>
</evidence>